<accession>A0ABP0YI59</accession>
<keyword evidence="1" id="KW-0472">Membrane</keyword>
<reference evidence="2 3" key="1">
    <citation type="submission" date="2024-03" db="EMBL/GenBank/DDBJ databases">
        <authorList>
            <person name="Gkanogiannis A."/>
            <person name="Becerra Lopez-Lavalle L."/>
        </authorList>
    </citation>
    <scope>NUCLEOTIDE SEQUENCE [LARGE SCALE GENOMIC DNA]</scope>
</reference>
<gene>
    <name evidence="2" type="ORF">CITCOLO1_LOCUS11645</name>
</gene>
<keyword evidence="3" id="KW-1185">Reference proteome</keyword>
<name>A0ABP0YI59_9ROSI</name>
<evidence type="ECO:0000313" key="3">
    <source>
        <dbReference type="Proteomes" id="UP001642487"/>
    </source>
</evidence>
<sequence length="74" mass="8401">MALYRTGRRKTPSRRVAMQLSKWMPQPVCFYADGWASEHADMRFESHSLLMGLSLPLLISQSVLFLFPAISSLA</sequence>
<evidence type="ECO:0000256" key="1">
    <source>
        <dbReference type="SAM" id="Phobius"/>
    </source>
</evidence>
<protein>
    <submittedName>
        <fullName evidence="2">Uncharacterized protein</fullName>
    </submittedName>
</protein>
<keyword evidence="1" id="KW-0812">Transmembrane</keyword>
<dbReference type="EMBL" id="OZ021738">
    <property type="protein sequence ID" value="CAK9319632.1"/>
    <property type="molecule type" value="Genomic_DNA"/>
</dbReference>
<dbReference type="Proteomes" id="UP001642487">
    <property type="component" value="Chromosome 4"/>
</dbReference>
<evidence type="ECO:0000313" key="2">
    <source>
        <dbReference type="EMBL" id="CAK9319632.1"/>
    </source>
</evidence>
<organism evidence="2 3">
    <name type="scientific">Citrullus colocynthis</name>
    <name type="common">colocynth</name>
    <dbReference type="NCBI Taxonomy" id="252529"/>
    <lineage>
        <taxon>Eukaryota</taxon>
        <taxon>Viridiplantae</taxon>
        <taxon>Streptophyta</taxon>
        <taxon>Embryophyta</taxon>
        <taxon>Tracheophyta</taxon>
        <taxon>Spermatophyta</taxon>
        <taxon>Magnoliopsida</taxon>
        <taxon>eudicotyledons</taxon>
        <taxon>Gunneridae</taxon>
        <taxon>Pentapetalae</taxon>
        <taxon>rosids</taxon>
        <taxon>fabids</taxon>
        <taxon>Cucurbitales</taxon>
        <taxon>Cucurbitaceae</taxon>
        <taxon>Benincaseae</taxon>
        <taxon>Citrullus</taxon>
    </lineage>
</organism>
<keyword evidence="1" id="KW-1133">Transmembrane helix</keyword>
<proteinExistence type="predicted"/>
<feature type="transmembrane region" description="Helical" evidence="1">
    <location>
        <begin position="49"/>
        <end position="70"/>
    </location>
</feature>